<dbReference type="Proteomes" id="UP000887222">
    <property type="component" value="Unassembled WGS sequence"/>
</dbReference>
<dbReference type="RefSeq" id="WP_274387243.1">
    <property type="nucleotide sequence ID" value="NZ_BPMK01000021.1"/>
</dbReference>
<gene>
    <name evidence="4" type="primary">pilE_2</name>
    <name evidence="4" type="ORF">NCCP691_38820</name>
</gene>
<dbReference type="EMBL" id="BPMK01000021">
    <property type="protein sequence ID" value="GIZ53868.1"/>
    <property type="molecule type" value="Genomic_DNA"/>
</dbReference>
<dbReference type="Gene3D" id="3.30.700.10">
    <property type="entry name" value="Glycoprotein, Type 4 Pilin"/>
    <property type="match status" value="1"/>
</dbReference>
<keyword evidence="1" id="KW-0488">Methylation</keyword>
<dbReference type="PANTHER" id="PTHR30093">
    <property type="entry name" value="GENERAL SECRETION PATHWAY PROTEIN G"/>
    <property type="match status" value="1"/>
</dbReference>
<keyword evidence="3" id="KW-0472">Membrane</keyword>
<dbReference type="PANTHER" id="PTHR30093:SF47">
    <property type="entry name" value="TYPE IV PILUS NON-CORE MINOR PILIN PILE"/>
    <property type="match status" value="1"/>
</dbReference>
<dbReference type="PRINTS" id="PR00813">
    <property type="entry name" value="BCTERIALGSPG"/>
</dbReference>
<feature type="region of interest" description="Disordered" evidence="2">
    <location>
        <begin position="118"/>
        <end position="140"/>
    </location>
</feature>
<dbReference type="Pfam" id="PF16732">
    <property type="entry name" value="ComP_DUS"/>
    <property type="match status" value="1"/>
</dbReference>
<reference evidence="4 5" key="1">
    <citation type="journal article" date="2022" name="Int. J. Syst. Evol. Microbiol.">
        <title>Noviherbaspirillum aridicola sp. nov., isolated from an arid soil in Pakistan.</title>
        <authorList>
            <person name="Khan I.U."/>
            <person name="Saqib M."/>
            <person name="Amin A."/>
            <person name="Hussain F."/>
            <person name="Li L."/>
            <person name="Liu Y.H."/>
            <person name="Fang B.Z."/>
            <person name="Ahmed I."/>
            <person name="Li W.J."/>
        </authorList>
    </citation>
    <scope>NUCLEOTIDE SEQUENCE [LARGE SCALE GENOMIC DNA]</scope>
    <source>
        <strain evidence="4 5">NCCP-691</strain>
    </source>
</reference>
<name>A0ABQ4Q9H5_9BURK</name>
<dbReference type="InterPro" id="IPR012902">
    <property type="entry name" value="N_methyl_site"/>
</dbReference>
<dbReference type="InterPro" id="IPR045584">
    <property type="entry name" value="Pilin-like"/>
</dbReference>
<comment type="caution">
    <text evidence="4">The sequence shown here is derived from an EMBL/GenBank/DDBJ whole genome shotgun (WGS) entry which is preliminary data.</text>
</comment>
<evidence type="ECO:0000313" key="4">
    <source>
        <dbReference type="EMBL" id="GIZ53868.1"/>
    </source>
</evidence>
<dbReference type="InterPro" id="IPR031982">
    <property type="entry name" value="PilE-like"/>
</dbReference>
<accession>A0ABQ4Q9H5</accession>
<keyword evidence="3" id="KW-0812">Transmembrane</keyword>
<keyword evidence="5" id="KW-1185">Reference proteome</keyword>
<sequence length="140" mass="15016">MLSKKIPEETMRRNRIRAFTLIELMITVAILGIVAAIAYPSYTQYVVKSNRAAAQAHLMEIADKQAQYLIDNRAYASSVSDLGLTTPAKVAGLYNIVITVPAGNPPGFTAAANAKAGTAQSGDGNLTIRHNGEKTPAEKW</sequence>
<keyword evidence="3" id="KW-1133">Transmembrane helix</keyword>
<feature type="transmembrane region" description="Helical" evidence="3">
    <location>
        <begin position="21"/>
        <end position="42"/>
    </location>
</feature>
<organism evidence="4 5">
    <name type="scientific">Noviherbaspirillum aridicola</name>
    <dbReference type="NCBI Taxonomy" id="2849687"/>
    <lineage>
        <taxon>Bacteria</taxon>
        <taxon>Pseudomonadati</taxon>
        <taxon>Pseudomonadota</taxon>
        <taxon>Betaproteobacteria</taxon>
        <taxon>Burkholderiales</taxon>
        <taxon>Oxalobacteraceae</taxon>
        <taxon>Noviherbaspirillum</taxon>
    </lineage>
</organism>
<protein>
    <submittedName>
        <fullName evidence="4">Type IV minor pilin protein PilE</fullName>
    </submittedName>
</protein>
<evidence type="ECO:0000256" key="1">
    <source>
        <dbReference type="ARBA" id="ARBA00022481"/>
    </source>
</evidence>
<evidence type="ECO:0000313" key="5">
    <source>
        <dbReference type="Proteomes" id="UP000887222"/>
    </source>
</evidence>
<proteinExistence type="predicted"/>
<dbReference type="Pfam" id="PF07963">
    <property type="entry name" value="N_methyl"/>
    <property type="match status" value="1"/>
</dbReference>
<dbReference type="SUPFAM" id="SSF54523">
    <property type="entry name" value="Pili subunits"/>
    <property type="match status" value="1"/>
</dbReference>
<evidence type="ECO:0000256" key="3">
    <source>
        <dbReference type="SAM" id="Phobius"/>
    </source>
</evidence>
<evidence type="ECO:0000256" key="2">
    <source>
        <dbReference type="SAM" id="MobiDB-lite"/>
    </source>
</evidence>
<dbReference type="InterPro" id="IPR000983">
    <property type="entry name" value="Bac_GSPG_pilin"/>
</dbReference>
<dbReference type="NCBIfam" id="TIGR02532">
    <property type="entry name" value="IV_pilin_GFxxxE"/>
    <property type="match status" value="1"/>
</dbReference>
<feature type="compositionally biased region" description="Basic and acidic residues" evidence="2">
    <location>
        <begin position="130"/>
        <end position="140"/>
    </location>
</feature>